<reference evidence="1 2" key="1">
    <citation type="submission" date="2015-12" db="EMBL/GenBank/DDBJ databases">
        <title>Genome sequence of Thalassospira xiamenensis MCCC 1A03005.</title>
        <authorList>
            <person name="Lu L."/>
            <person name="Lai Q."/>
            <person name="Shao Z."/>
            <person name="Qian P."/>
        </authorList>
    </citation>
    <scope>NUCLEOTIDE SEQUENCE [LARGE SCALE GENOMIC DNA]</scope>
    <source>
        <strain evidence="1 2">MCCC 1A03005</strain>
    </source>
</reference>
<dbReference type="Proteomes" id="UP000076167">
    <property type="component" value="Unassembled WGS sequence"/>
</dbReference>
<evidence type="ECO:0000313" key="1">
    <source>
        <dbReference type="EMBL" id="KZC97197.1"/>
    </source>
</evidence>
<protein>
    <submittedName>
        <fullName evidence="1">Uncharacterized protein</fullName>
    </submittedName>
</protein>
<proteinExistence type="predicted"/>
<organism evidence="1 2">
    <name type="scientific">Thalassospira xiamenensis</name>
    <dbReference type="NCBI Taxonomy" id="220697"/>
    <lineage>
        <taxon>Bacteria</taxon>
        <taxon>Pseudomonadati</taxon>
        <taxon>Pseudomonadota</taxon>
        <taxon>Alphaproteobacteria</taxon>
        <taxon>Rhodospirillales</taxon>
        <taxon>Thalassospiraceae</taxon>
        <taxon>Thalassospira</taxon>
    </lineage>
</organism>
<comment type="caution">
    <text evidence="1">The sequence shown here is derived from an EMBL/GenBank/DDBJ whole genome shotgun (WGS) entry which is preliminary data.</text>
</comment>
<name>A0ABR5XXJ6_9PROT</name>
<accession>A0ABR5XXJ6</accession>
<dbReference type="EMBL" id="LPXL01000056">
    <property type="protein sequence ID" value="KZC97197.1"/>
    <property type="molecule type" value="Genomic_DNA"/>
</dbReference>
<evidence type="ECO:0000313" key="2">
    <source>
        <dbReference type="Proteomes" id="UP000076167"/>
    </source>
</evidence>
<keyword evidence="2" id="KW-1185">Reference proteome</keyword>
<gene>
    <name evidence="1" type="ORF">AUP40_04470</name>
</gene>
<sequence length="73" mass="8040">MPIPVKTANAYHCAEHDMARVMHLSTQGYSVLCCPLCAIDPAEFRPGETACTLPDLRAYLGKLNEAHDRAVRV</sequence>
<dbReference type="RefSeq" id="WP_063092989.1">
    <property type="nucleotide sequence ID" value="NZ_JAINWB010000003.1"/>
</dbReference>